<dbReference type="Proteomes" id="UP001295463">
    <property type="component" value="Chromosome"/>
</dbReference>
<evidence type="ECO:0000313" key="1">
    <source>
        <dbReference type="EMBL" id="CAH2031716.1"/>
    </source>
</evidence>
<accession>A0ABN8HKZ9</accession>
<evidence type="ECO:0008006" key="3">
    <source>
        <dbReference type="Google" id="ProtNLM"/>
    </source>
</evidence>
<name>A0ABN8HKZ9_9BACT</name>
<sequence length="75" mass="8301">MQSSKNNALPETGLVRLSQILGDKKKGIPPIIPVSKSTWWSGVKSGRYPQPIKLGERTTCWNVQDVRRLIDPAAS</sequence>
<protein>
    <recommendedName>
        <fullName evidence="3">Transcriptional regulator</fullName>
    </recommendedName>
</protein>
<reference evidence="1 2" key="1">
    <citation type="submission" date="2022-03" db="EMBL/GenBank/DDBJ databases">
        <authorList>
            <person name="Koch H."/>
        </authorList>
    </citation>
    <scope>NUCLEOTIDE SEQUENCE [LARGE SCALE GENOMIC DNA]</scope>
    <source>
        <strain evidence="1 2">G1</strain>
    </source>
</reference>
<dbReference type="RefSeq" id="WP_305732520.1">
    <property type="nucleotide sequence ID" value="NZ_OW150024.1"/>
</dbReference>
<evidence type="ECO:0000313" key="2">
    <source>
        <dbReference type="Proteomes" id="UP001295463"/>
    </source>
</evidence>
<keyword evidence="2" id="KW-1185">Reference proteome</keyword>
<dbReference type="EMBL" id="OW150024">
    <property type="protein sequence ID" value="CAH2031716.1"/>
    <property type="molecule type" value="Genomic_DNA"/>
</dbReference>
<proteinExistence type="predicted"/>
<organism evidence="1 2">
    <name type="scientific">Trichlorobacter ammonificans</name>
    <dbReference type="NCBI Taxonomy" id="2916410"/>
    <lineage>
        <taxon>Bacteria</taxon>
        <taxon>Pseudomonadati</taxon>
        <taxon>Thermodesulfobacteriota</taxon>
        <taxon>Desulfuromonadia</taxon>
        <taxon>Geobacterales</taxon>
        <taxon>Geobacteraceae</taxon>
        <taxon>Trichlorobacter</taxon>
    </lineage>
</organism>
<gene>
    <name evidence="1" type="ORF">GEAMG1_1884</name>
</gene>